<dbReference type="Pfam" id="PF05296">
    <property type="entry name" value="TAS2R"/>
    <property type="match status" value="1"/>
</dbReference>
<evidence type="ECO:0000256" key="12">
    <source>
        <dbReference type="RuleBase" id="RU004423"/>
    </source>
</evidence>
<reference evidence="15" key="4">
    <citation type="submission" date="2025-08" db="UniProtKB">
        <authorList>
            <consortium name="Ensembl"/>
        </authorList>
    </citation>
    <scope>IDENTIFICATION</scope>
</reference>
<dbReference type="Proteomes" id="UP000472240">
    <property type="component" value="Chromosome 10"/>
</dbReference>
<dbReference type="OMA" id="WLFTFPQ"/>
<dbReference type="AlphaFoldDB" id="A0A671F988"/>
<reference evidence="15 16" key="2">
    <citation type="journal article" date="2018" name="Annu Rev Anim Biosci">
        <title>Bat Biology, Genomes, and the Bat1K Project: To Generate Chromosome-Level Genomes for All Living Bat Species.</title>
        <authorList>
            <person name="Teeling E.C."/>
            <person name="Vernes S.C."/>
            <person name="Davalos L.M."/>
            <person name="Ray D.A."/>
            <person name="Gilbert M.T.P."/>
            <person name="Myers E."/>
        </authorList>
    </citation>
    <scope>NUCLEOTIDE SEQUENCE</scope>
</reference>
<dbReference type="GO" id="GO:0016020">
    <property type="term" value="C:membrane"/>
    <property type="evidence" value="ECO:0007669"/>
    <property type="project" value="UniProtKB-SubCell"/>
</dbReference>
<evidence type="ECO:0000256" key="2">
    <source>
        <dbReference type="ARBA" id="ARBA00007376"/>
    </source>
</evidence>
<evidence type="ECO:0000256" key="14">
    <source>
        <dbReference type="SAM" id="Phobius"/>
    </source>
</evidence>
<reference evidence="16" key="3">
    <citation type="submission" date="2018-12" db="EMBL/GenBank/DDBJ databases">
        <title>G10K-VGP greater horseshoe bat female genome, primary haplotype.</title>
        <authorList>
            <person name="Teeling E."/>
            <person name="Myers G."/>
            <person name="Vernes S."/>
            <person name="Pippel M."/>
            <person name="Winkler S."/>
            <person name="Fedrigo O."/>
            <person name="Rhie A."/>
            <person name="Koren S."/>
            <person name="Phillippy A."/>
            <person name="Lewin H."/>
            <person name="Damas J."/>
            <person name="Howe K."/>
            <person name="Mountcastle J."/>
            <person name="Jarvis E.D."/>
        </authorList>
    </citation>
    <scope>NUCLEOTIDE SEQUENCE [LARGE SCALE GENOMIC DNA]</scope>
</reference>
<dbReference type="GeneTree" id="ENSGT01150000286975"/>
<evidence type="ECO:0000313" key="16">
    <source>
        <dbReference type="Proteomes" id="UP000472240"/>
    </source>
</evidence>
<evidence type="ECO:0000256" key="10">
    <source>
        <dbReference type="ARBA" id="ARBA00023180"/>
    </source>
</evidence>
<feature type="transmembrane region" description="Helical" evidence="14">
    <location>
        <begin position="231"/>
        <end position="255"/>
    </location>
</feature>
<name>A0A671F988_RHIFE</name>
<dbReference type="PANTHER" id="PTHR11394">
    <property type="entry name" value="TASTE RECEPTOR TYPE 2"/>
    <property type="match status" value="1"/>
</dbReference>
<dbReference type="GO" id="GO:0004930">
    <property type="term" value="F:G protein-coupled receptor activity"/>
    <property type="evidence" value="ECO:0007669"/>
    <property type="project" value="UniProtKB-KW"/>
</dbReference>
<evidence type="ECO:0000313" key="15">
    <source>
        <dbReference type="Ensembl" id="ENSRFEP00010022301.1"/>
    </source>
</evidence>
<keyword evidence="6 14" id="KW-1133">Transmembrane helix</keyword>
<feature type="transmembrane region" description="Helical" evidence="14">
    <location>
        <begin position="179"/>
        <end position="204"/>
    </location>
</feature>
<dbReference type="GO" id="GO:0033038">
    <property type="term" value="F:bitter taste receptor activity"/>
    <property type="evidence" value="ECO:0007669"/>
    <property type="project" value="Ensembl"/>
</dbReference>
<dbReference type="PANTHER" id="PTHR11394:SF63">
    <property type="entry name" value="TASTE RECEPTOR TYPE 2 MEMBER 10"/>
    <property type="match status" value="1"/>
</dbReference>
<dbReference type="InterPro" id="IPR007960">
    <property type="entry name" value="TAS2R"/>
</dbReference>
<comment type="subcellular location">
    <subcellularLocation>
        <location evidence="1 13">Membrane</location>
        <topology evidence="1 13">Multi-pass membrane protein</topology>
    </subcellularLocation>
</comment>
<keyword evidence="3 13" id="KW-0919">Taste</keyword>
<keyword evidence="10" id="KW-0325">Glycoprotein</keyword>
<evidence type="ECO:0000256" key="4">
    <source>
        <dbReference type="ARBA" id="ARBA00022606"/>
    </source>
</evidence>
<evidence type="ECO:0000256" key="7">
    <source>
        <dbReference type="ARBA" id="ARBA00023040"/>
    </source>
</evidence>
<feature type="transmembrane region" description="Helical" evidence="14">
    <location>
        <begin position="261"/>
        <end position="282"/>
    </location>
</feature>
<keyword evidence="16" id="KW-1185">Reference proteome</keyword>
<evidence type="ECO:0000256" key="3">
    <source>
        <dbReference type="ARBA" id="ARBA00022480"/>
    </source>
</evidence>
<feature type="transmembrane region" description="Helical" evidence="14">
    <location>
        <begin position="84"/>
        <end position="109"/>
    </location>
</feature>
<evidence type="ECO:0000256" key="8">
    <source>
        <dbReference type="ARBA" id="ARBA00023136"/>
    </source>
</evidence>
<evidence type="ECO:0000256" key="11">
    <source>
        <dbReference type="ARBA" id="ARBA00023224"/>
    </source>
</evidence>
<accession>A0A671F988</accession>
<evidence type="ECO:0000256" key="6">
    <source>
        <dbReference type="ARBA" id="ARBA00022989"/>
    </source>
</evidence>
<evidence type="ECO:0000256" key="1">
    <source>
        <dbReference type="ARBA" id="ARBA00004141"/>
    </source>
</evidence>
<feature type="transmembrane region" description="Helical" evidence="14">
    <location>
        <begin position="6"/>
        <end position="29"/>
    </location>
</feature>
<reference evidence="15" key="5">
    <citation type="submission" date="2025-09" db="UniProtKB">
        <authorList>
            <consortium name="Ensembl"/>
        </authorList>
    </citation>
    <scope>IDENTIFICATION</scope>
</reference>
<keyword evidence="8 13" id="KW-0472">Membrane</keyword>
<dbReference type="Ensembl" id="ENSRFET00010024262.1">
    <property type="protein sequence ID" value="ENSRFEP00010022301.1"/>
    <property type="gene ID" value="ENSRFEG00010014908.1"/>
</dbReference>
<gene>
    <name evidence="15" type="primary">TAS2R10</name>
</gene>
<keyword evidence="4 13" id="KW-0716">Sensory transduction</keyword>
<dbReference type="FunFam" id="1.20.1070.10:FF:000042">
    <property type="entry name" value="Taste receptor type 2 member 7"/>
    <property type="match status" value="1"/>
</dbReference>
<keyword evidence="9 13" id="KW-0675">Receptor</keyword>
<protein>
    <recommendedName>
        <fullName evidence="13">Taste receptor type 2</fullName>
    </recommendedName>
</protein>
<comment type="similarity">
    <text evidence="2 12">Belongs to the G-protein coupled receptor T2R family.</text>
</comment>
<feature type="transmembrane region" description="Helical" evidence="14">
    <location>
        <begin position="41"/>
        <end position="64"/>
    </location>
</feature>
<evidence type="ECO:0000256" key="9">
    <source>
        <dbReference type="ARBA" id="ARBA00023170"/>
    </source>
</evidence>
<feature type="transmembrane region" description="Helical" evidence="14">
    <location>
        <begin position="129"/>
        <end position="149"/>
    </location>
</feature>
<dbReference type="FunCoup" id="A0A671F988">
    <property type="interactions" value="59"/>
</dbReference>
<proteinExistence type="inferred from homology"/>
<evidence type="ECO:0000256" key="5">
    <source>
        <dbReference type="ARBA" id="ARBA00022692"/>
    </source>
</evidence>
<keyword evidence="7 13" id="KW-0297">G-protein coupled receptor</keyword>
<keyword evidence="5 13" id="KW-0812">Transmembrane</keyword>
<sequence>MLSTVEGLLIFIAVTESILGILGNGFIVLVNCIDCVKNKKFSVIGLILIGLATSRIFLIWIIITDGLLKIFLRDVYLSGNGTEYISYSWVIINQSSIGFATSLSVFYFLKIANFSHHIFLWLKGRINRIILLLMGFLLILWSLTFPSTAKIINDHKMNRNTTWTLRVHPNKNEFSTNQILLNLGGIFLFTLSLFTCFLLTISLWRHNRHMQLNVTGFRDPSTEVHVKAMKVLISFIILSILYFIGIAIEICFSLSENKLLFSFGMAITVTYPSGHSFILILGNNKLKQASSKVVQHLKRPKGKETKTKKVIVSCDI</sequence>
<evidence type="ECO:0000256" key="13">
    <source>
        <dbReference type="RuleBase" id="RU004424"/>
    </source>
</evidence>
<keyword evidence="11 13" id="KW-0807">Transducer</keyword>
<dbReference type="InParanoid" id="A0A671F988"/>
<dbReference type="SUPFAM" id="SSF81321">
    <property type="entry name" value="Family A G protein-coupled receptor-like"/>
    <property type="match status" value="1"/>
</dbReference>
<reference evidence="15 16" key="1">
    <citation type="journal article" date="2015" name="Annu Rev Anim Biosci">
        <title>The Genome 10K Project: a way forward.</title>
        <authorList>
            <person name="Koepfli K.P."/>
            <person name="Paten B."/>
            <person name="O'Brien S.J."/>
            <person name="Koepfli K.P."/>
            <person name="Paten B."/>
            <person name="Antunes A."/>
            <person name="Belov K."/>
            <person name="Bustamante C."/>
            <person name="Castoe T.A."/>
            <person name="Clawson H."/>
            <person name="Crawford A.J."/>
            <person name="Diekhans M."/>
            <person name="Distel D."/>
            <person name="Durbin R."/>
            <person name="Earl D."/>
            <person name="Fujita M.K."/>
            <person name="Gamble T."/>
            <person name="Georges A."/>
            <person name="Gemmell N."/>
            <person name="Gilbert M.T."/>
            <person name="Graves J.M."/>
            <person name="Green R.E."/>
            <person name="Hickey G."/>
            <person name="Jarvis E.D."/>
            <person name="Johnson W."/>
            <person name="Komissarov A."/>
            <person name="Korf I."/>
            <person name="Kuhn R."/>
            <person name="Larkin D.M."/>
            <person name="Lewin H."/>
            <person name="Lopez J.V."/>
            <person name="Ma J."/>
            <person name="Marques-Bonet T."/>
            <person name="Miller W."/>
            <person name="Murphy R."/>
            <person name="Pevzner P."/>
            <person name="Shapiro B."/>
            <person name="Steiner C."/>
            <person name="Tamazian G."/>
            <person name="Venkatesh B."/>
            <person name="Wang J."/>
            <person name="Wayne R."/>
            <person name="Wiley E."/>
            <person name="Yang H."/>
            <person name="Zhang G."/>
            <person name="Haussler D."/>
            <person name="Ryder O."/>
            <person name="O'Brien S.J."/>
        </authorList>
    </citation>
    <scope>NUCLEOTIDE SEQUENCE</scope>
</reference>
<dbReference type="Gene3D" id="1.20.1070.10">
    <property type="entry name" value="Rhodopsin 7-helix transmembrane proteins"/>
    <property type="match status" value="1"/>
</dbReference>
<organism evidence="15 16">
    <name type="scientific">Rhinolophus ferrumequinum</name>
    <name type="common">Greater horseshoe bat</name>
    <dbReference type="NCBI Taxonomy" id="59479"/>
    <lineage>
        <taxon>Eukaryota</taxon>
        <taxon>Metazoa</taxon>
        <taxon>Chordata</taxon>
        <taxon>Craniata</taxon>
        <taxon>Vertebrata</taxon>
        <taxon>Euteleostomi</taxon>
        <taxon>Mammalia</taxon>
        <taxon>Eutheria</taxon>
        <taxon>Laurasiatheria</taxon>
        <taxon>Chiroptera</taxon>
        <taxon>Yinpterochiroptera</taxon>
        <taxon>Rhinolophoidea</taxon>
        <taxon>Rhinolophidae</taxon>
        <taxon>Rhinolophinae</taxon>
        <taxon>Rhinolophus</taxon>
    </lineage>
</organism>